<dbReference type="Gene3D" id="1.20.1330.10">
    <property type="entry name" value="f41 fragment of flagellin, N-terminal domain"/>
    <property type="match status" value="1"/>
</dbReference>
<dbReference type="Pfam" id="PF00669">
    <property type="entry name" value="Flagellin_N"/>
    <property type="match status" value="1"/>
</dbReference>
<dbReference type="GO" id="GO:0071973">
    <property type="term" value="P:bacterial-type flagellum-dependent cell motility"/>
    <property type="evidence" value="ECO:0007669"/>
    <property type="project" value="InterPro"/>
</dbReference>
<dbReference type="PANTHER" id="PTHR42792">
    <property type="entry name" value="FLAGELLIN"/>
    <property type="match status" value="1"/>
</dbReference>
<keyword evidence="5" id="KW-0975">Bacterial flagellum</keyword>
<name>A0A7X4LGS0_9VIBR</name>
<dbReference type="AlphaFoldDB" id="A0A7X4LGS0"/>
<feature type="domain" description="Flagellin N-terminal" evidence="6">
    <location>
        <begin position="5"/>
        <end position="142"/>
    </location>
</feature>
<dbReference type="EMBL" id="WEKT01000001">
    <property type="protein sequence ID" value="MZI91608.1"/>
    <property type="molecule type" value="Genomic_DNA"/>
</dbReference>
<dbReference type="PANTHER" id="PTHR42792:SF1">
    <property type="entry name" value="FLAGELLAR HOOK-ASSOCIATED PROTEIN 3"/>
    <property type="match status" value="1"/>
</dbReference>
<evidence type="ECO:0000256" key="2">
    <source>
        <dbReference type="ARBA" id="ARBA00004613"/>
    </source>
</evidence>
<keyword evidence="7" id="KW-0969">Cilium</keyword>
<keyword evidence="7" id="KW-0966">Cell projection</keyword>
<dbReference type="GO" id="GO:0009424">
    <property type="term" value="C:bacterial-type flagellum hook"/>
    <property type="evidence" value="ECO:0007669"/>
    <property type="project" value="InterPro"/>
</dbReference>
<evidence type="ECO:0000256" key="4">
    <source>
        <dbReference type="ARBA" id="ARBA00022525"/>
    </source>
</evidence>
<comment type="subcellular location">
    <subcellularLocation>
        <location evidence="1">Bacterial flagellum</location>
    </subcellularLocation>
    <subcellularLocation>
        <location evidence="2">Secreted</location>
    </subcellularLocation>
</comment>
<evidence type="ECO:0000313" key="7">
    <source>
        <dbReference type="EMBL" id="MZI91608.1"/>
    </source>
</evidence>
<dbReference type="GO" id="GO:0005576">
    <property type="term" value="C:extracellular region"/>
    <property type="evidence" value="ECO:0007669"/>
    <property type="project" value="UniProtKB-SubCell"/>
</dbReference>
<keyword evidence="8" id="KW-1185">Reference proteome</keyword>
<dbReference type="InterPro" id="IPR013384">
    <property type="entry name" value="Flagell_FlgL"/>
</dbReference>
<comment type="similarity">
    <text evidence="3">Belongs to the bacterial flagellin family.</text>
</comment>
<dbReference type="RefSeq" id="WP_161152922.1">
    <property type="nucleotide sequence ID" value="NZ_WEKT01000001.1"/>
</dbReference>
<dbReference type="GO" id="GO:0005198">
    <property type="term" value="F:structural molecule activity"/>
    <property type="evidence" value="ECO:0007669"/>
    <property type="project" value="InterPro"/>
</dbReference>
<evidence type="ECO:0000313" key="8">
    <source>
        <dbReference type="Proteomes" id="UP000462621"/>
    </source>
</evidence>
<dbReference type="Proteomes" id="UP000462621">
    <property type="component" value="Unassembled WGS sequence"/>
</dbReference>
<dbReference type="NCBIfam" id="TIGR02550">
    <property type="entry name" value="flagell_flgL"/>
    <property type="match status" value="1"/>
</dbReference>
<proteinExistence type="inferred from homology"/>
<evidence type="ECO:0000256" key="3">
    <source>
        <dbReference type="ARBA" id="ARBA00005709"/>
    </source>
</evidence>
<evidence type="ECO:0000256" key="1">
    <source>
        <dbReference type="ARBA" id="ARBA00004365"/>
    </source>
</evidence>
<comment type="caution">
    <text evidence="7">The sequence shown here is derived from an EMBL/GenBank/DDBJ whole genome shotgun (WGS) entry which is preliminary data.</text>
</comment>
<dbReference type="InterPro" id="IPR001492">
    <property type="entry name" value="Flagellin"/>
</dbReference>
<sequence length="401" mass="45450">MINRISSFHNYQTVQNDLRRQETKVHHNQAQLASGKKLLSAADNPLATHYIQNVSQQEEQVRQYLDAITLVRNRLEHQEVLMSNAEDFADDATRNVMEMINGSLSPQDREAHARELEEMGSNFLNLANSQDESGNYIFAGTKPKNQPFFRDNEGNVSYSGDDYQRKMRISNSQEMPFNSPGSKLFMEIDNPFGDYEPDYKLNKGSELLLERATNTDTNDDSTYKVTFNKLPTGKFGYQLSQNGSVVQASEFDPKEGIKYQSGNNVLTIHVKGQITAGDELDLTPRKTYSIFDSFKDAVEYSKASVSDASATAKLQQATEELHHAFIHLNKARTDIGARLDTLDIQEEQHQDFKLSLAKSKSEFEDLDYSDAVIEFNENTRALEASQKAFGKTKDLTLFNYI</sequence>
<organism evidence="7 8">
    <name type="scientific">Vibrio eleionomae</name>
    <dbReference type="NCBI Taxonomy" id="2653505"/>
    <lineage>
        <taxon>Bacteria</taxon>
        <taxon>Pseudomonadati</taxon>
        <taxon>Pseudomonadota</taxon>
        <taxon>Gammaproteobacteria</taxon>
        <taxon>Vibrionales</taxon>
        <taxon>Vibrionaceae</taxon>
        <taxon>Vibrio</taxon>
    </lineage>
</organism>
<reference evidence="7 8" key="1">
    <citation type="submission" date="2019-10" db="EMBL/GenBank/DDBJ databases">
        <title>Vibrio sp. nov. isolated from a shrimp pond.</title>
        <authorList>
            <person name="Gomez-Gil B."/>
            <person name="Enciso-Ibarra J."/>
            <person name="Enciso-Ibarra K."/>
            <person name="Bolan-Mejia C."/>
        </authorList>
    </citation>
    <scope>NUCLEOTIDE SEQUENCE [LARGE SCALE GENOMIC DNA]</scope>
    <source>
        <strain evidence="7 8">CAIM 722</strain>
    </source>
</reference>
<keyword evidence="4" id="KW-0964">Secreted</keyword>
<evidence type="ECO:0000256" key="5">
    <source>
        <dbReference type="ARBA" id="ARBA00023143"/>
    </source>
</evidence>
<accession>A0A7X4LGS0</accession>
<dbReference type="SUPFAM" id="SSF64518">
    <property type="entry name" value="Phase 1 flagellin"/>
    <property type="match status" value="1"/>
</dbReference>
<keyword evidence="7" id="KW-0282">Flagellum</keyword>
<evidence type="ECO:0000259" key="6">
    <source>
        <dbReference type="Pfam" id="PF00669"/>
    </source>
</evidence>
<protein>
    <submittedName>
        <fullName evidence="7">Flagellar hook-associated protein FlgL</fullName>
    </submittedName>
</protein>
<gene>
    <name evidence="7" type="primary">flgL</name>
    <name evidence="7" type="ORF">F9817_00100</name>
</gene>
<dbReference type="InterPro" id="IPR001029">
    <property type="entry name" value="Flagellin_N"/>
</dbReference>